<dbReference type="Gene3D" id="2.60.40.10">
    <property type="entry name" value="Immunoglobulins"/>
    <property type="match status" value="2"/>
</dbReference>
<evidence type="ECO:0000259" key="3">
    <source>
        <dbReference type="PROSITE" id="PS50835"/>
    </source>
</evidence>
<dbReference type="SMART" id="SM00407">
    <property type="entry name" value="IGc1"/>
    <property type="match status" value="1"/>
</dbReference>
<dbReference type="InterPro" id="IPR013783">
    <property type="entry name" value="Ig-like_fold"/>
</dbReference>
<keyword evidence="2" id="KW-0812">Transmembrane</keyword>
<dbReference type="Proteomes" id="UP000694424">
    <property type="component" value="Unplaced"/>
</dbReference>
<organism evidence="4 5">
    <name type="scientific">Apteryx owenii</name>
    <name type="common">Little spotted kiwi</name>
    <dbReference type="NCBI Taxonomy" id="8824"/>
    <lineage>
        <taxon>Eukaryota</taxon>
        <taxon>Metazoa</taxon>
        <taxon>Chordata</taxon>
        <taxon>Craniata</taxon>
        <taxon>Vertebrata</taxon>
        <taxon>Euteleostomi</taxon>
        <taxon>Archelosauria</taxon>
        <taxon>Archosauria</taxon>
        <taxon>Dinosauria</taxon>
        <taxon>Saurischia</taxon>
        <taxon>Theropoda</taxon>
        <taxon>Coelurosauria</taxon>
        <taxon>Aves</taxon>
        <taxon>Palaeognathae</taxon>
        <taxon>Apterygiformes</taxon>
        <taxon>Apterygidae</taxon>
        <taxon>Apteryx</taxon>
    </lineage>
</organism>
<dbReference type="InterPro" id="IPR013106">
    <property type="entry name" value="Ig_V-set"/>
</dbReference>
<dbReference type="InterPro" id="IPR036179">
    <property type="entry name" value="Ig-like_dom_sf"/>
</dbReference>
<keyword evidence="1" id="KW-0393">Immunoglobulin domain</keyword>
<dbReference type="AlphaFoldDB" id="A0A8B9Q7H9"/>
<name>A0A8B9Q7H9_APTOW</name>
<keyword evidence="2" id="KW-0472">Membrane</keyword>
<dbReference type="InterPro" id="IPR007110">
    <property type="entry name" value="Ig-like_dom"/>
</dbReference>
<feature type="domain" description="Ig-like" evidence="3">
    <location>
        <begin position="310"/>
        <end position="412"/>
    </location>
</feature>
<dbReference type="Pfam" id="PF07654">
    <property type="entry name" value="C1-set"/>
    <property type="match status" value="1"/>
</dbReference>
<dbReference type="InterPro" id="IPR003006">
    <property type="entry name" value="Ig/MHC_CS"/>
</dbReference>
<dbReference type="PANTHER" id="PTHR23411">
    <property type="entry name" value="TAPASIN"/>
    <property type="match status" value="1"/>
</dbReference>
<proteinExistence type="predicted"/>
<dbReference type="InterPro" id="IPR050380">
    <property type="entry name" value="Immune_Resp_Modulators"/>
</dbReference>
<sequence length="454" mass="51456">MKVTQFCYYLAWTTQKADSVSEFGFDKRIAKNPNGIATAGSSFRKSRQLACVFETSKIIPLTKELEIIRLNVRLLLSGTESEEARRSHSENHPQDNIPSFFVKESSLDILQHANEDINTLDCRISAYFTANTQIIWPGREIRASSLDSWFICTIKHTAEKYMTTAFLVQTHKENENHSQGQLSPGIAEQSHVSAVFLVHTRPSVVRSALSKDVLFDCAFSIDHQADVTIQWVLHRKGGHKKLMFTYNGSSKQVEHMADRAEMFLEEIPKGNASLLLRNVEMRDEGTYSCSVSVSSLTGEQAIQLQIEEKPTVIVNVNSLSLVEGEQYKLICDIRNYYPLDAQAQWLRELKGSRKVPDVVKNVLSSNHRQSSNGTYSFSRYFLLTASLKDNEHTYTCRVDHQSLQAPIRRSVIVQVREGTSIIWVLLLLLGLSVCLAVVLHYFYKVKSTAKPKPY</sequence>
<evidence type="ECO:0000256" key="1">
    <source>
        <dbReference type="ARBA" id="ARBA00023319"/>
    </source>
</evidence>
<dbReference type="InterPro" id="IPR003597">
    <property type="entry name" value="Ig_C1-set"/>
</dbReference>
<dbReference type="Ensembl" id="ENSAOWT00000024529.1">
    <property type="protein sequence ID" value="ENSAOWP00000021669.1"/>
    <property type="gene ID" value="ENSAOWG00000014648.1"/>
</dbReference>
<keyword evidence="2" id="KW-1133">Transmembrane helix</keyword>
<evidence type="ECO:0000313" key="4">
    <source>
        <dbReference type="Ensembl" id="ENSAOWP00000021669.1"/>
    </source>
</evidence>
<evidence type="ECO:0000256" key="2">
    <source>
        <dbReference type="SAM" id="Phobius"/>
    </source>
</evidence>
<dbReference type="PROSITE" id="PS00290">
    <property type="entry name" value="IG_MHC"/>
    <property type="match status" value="1"/>
</dbReference>
<accession>A0A8B9Q7H9</accession>
<feature type="domain" description="Ig-like" evidence="3">
    <location>
        <begin position="184"/>
        <end position="303"/>
    </location>
</feature>
<dbReference type="Pfam" id="PF07686">
    <property type="entry name" value="V-set"/>
    <property type="match status" value="1"/>
</dbReference>
<dbReference type="PROSITE" id="PS50835">
    <property type="entry name" value="IG_LIKE"/>
    <property type="match status" value="2"/>
</dbReference>
<dbReference type="SMART" id="SM00409">
    <property type="entry name" value="IG"/>
    <property type="match status" value="2"/>
</dbReference>
<reference evidence="4" key="2">
    <citation type="submission" date="2025-09" db="UniProtKB">
        <authorList>
            <consortium name="Ensembl"/>
        </authorList>
    </citation>
    <scope>IDENTIFICATION</scope>
</reference>
<feature type="transmembrane region" description="Helical" evidence="2">
    <location>
        <begin position="421"/>
        <end position="443"/>
    </location>
</feature>
<dbReference type="SUPFAM" id="SSF48726">
    <property type="entry name" value="Immunoglobulin"/>
    <property type="match status" value="2"/>
</dbReference>
<reference evidence="4" key="1">
    <citation type="submission" date="2025-08" db="UniProtKB">
        <authorList>
            <consortium name="Ensembl"/>
        </authorList>
    </citation>
    <scope>IDENTIFICATION</scope>
</reference>
<dbReference type="InterPro" id="IPR003599">
    <property type="entry name" value="Ig_sub"/>
</dbReference>
<keyword evidence="5" id="KW-1185">Reference proteome</keyword>
<protein>
    <recommendedName>
        <fullName evidence="3">Ig-like domain-containing protein</fullName>
    </recommendedName>
</protein>
<evidence type="ECO:0000313" key="5">
    <source>
        <dbReference type="Proteomes" id="UP000694424"/>
    </source>
</evidence>